<dbReference type="CDD" id="cd07103">
    <property type="entry name" value="ALDH_F5_SSADH_GabD"/>
    <property type="match status" value="1"/>
</dbReference>
<organism evidence="4 5">
    <name type="scientific">Salinisphaera aquimarina</name>
    <dbReference type="NCBI Taxonomy" id="2094031"/>
    <lineage>
        <taxon>Bacteria</taxon>
        <taxon>Pseudomonadati</taxon>
        <taxon>Pseudomonadota</taxon>
        <taxon>Gammaproteobacteria</taxon>
        <taxon>Salinisphaerales</taxon>
        <taxon>Salinisphaeraceae</taxon>
        <taxon>Salinisphaera</taxon>
    </lineage>
</organism>
<gene>
    <name evidence="4" type="ORF">ACFOSU_02280</name>
</gene>
<dbReference type="PANTHER" id="PTHR43353">
    <property type="entry name" value="SUCCINATE-SEMIALDEHYDE DEHYDROGENASE, MITOCHONDRIAL"/>
    <property type="match status" value="1"/>
</dbReference>
<dbReference type="EMBL" id="JBHRSS010000001">
    <property type="protein sequence ID" value="MFC3102714.1"/>
    <property type="molecule type" value="Genomic_DNA"/>
</dbReference>
<dbReference type="InterPro" id="IPR016160">
    <property type="entry name" value="Ald_DH_CS_CYS"/>
</dbReference>
<feature type="domain" description="Aldehyde dehydrogenase" evidence="3">
    <location>
        <begin position="19"/>
        <end position="478"/>
    </location>
</feature>
<accession>A0ABV7EJ20</accession>
<dbReference type="RefSeq" id="WP_380686042.1">
    <property type="nucleotide sequence ID" value="NZ_JBHRSS010000001.1"/>
</dbReference>
<evidence type="ECO:0000313" key="5">
    <source>
        <dbReference type="Proteomes" id="UP001595462"/>
    </source>
</evidence>
<comment type="similarity">
    <text evidence="1">Belongs to the aldehyde dehydrogenase family.</text>
</comment>
<evidence type="ECO:0000256" key="2">
    <source>
        <dbReference type="ARBA" id="ARBA00023002"/>
    </source>
</evidence>
<dbReference type="PANTHER" id="PTHR43353:SF5">
    <property type="entry name" value="SUCCINATE-SEMIALDEHYDE DEHYDROGENASE, MITOCHONDRIAL"/>
    <property type="match status" value="1"/>
</dbReference>
<dbReference type="Proteomes" id="UP001595462">
    <property type="component" value="Unassembled WGS sequence"/>
</dbReference>
<dbReference type="PROSITE" id="PS00070">
    <property type="entry name" value="ALDEHYDE_DEHYDR_CYS"/>
    <property type="match status" value="1"/>
</dbReference>
<dbReference type="GO" id="GO:0016491">
    <property type="term" value="F:oxidoreductase activity"/>
    <property type="evidence" value="ECO:0007669"/>
    <property type="project" value="UniProtKB-KW"/>
</dbReference>
<keyword evidence="5" id="KW-1185">Reference proteome</keyword>
<evidence type="ECO:0000313" key="4">
    <source>
        <dbReference type="EMBL" id="MFC3102714.1"/>
    </source>
</evidence>
<proteinExistence type="inferred from homology"/>
<dbReference type="InterPro" id="IPR016161">
    <property type="entry name" value="Ald_DH/histidinol_DH"/>
</dbReference>
<evidence type="ECO:0000259" key="3">
    <source>
        <dbReference type="Pfam" id="PF00171"/>
    </source>
</evidence>
<dbReference type="InterPro" id="IPR016162">
    <property type="entry name" value="Ald_DH_N"/>
</dbReference>
<sequence length="483" mass="51348">MLDKTQTYPDVSLLINGEWKAAEGGDTLAVINPATGETIGHHARARQADLDAALEAADAGFKQWRAVPAVKRAATLNKAAALLRERADDIARLMTMEQGKPLAEARGETLGAAGTLDWFAEEAKRIYGRVIPARAANVQQIASKHPVGPVAAFTPWNFPLNQAVRKVSIALAAGCSIILKGPEETPASVAELIRCYVDAGVPAGVVNLVFGVPAEISEYLIPHPVIRKISFTGSTAVGKQLAALAGAHMKRNTMELGGHAPTMIFDDADMKTAVKMASIGKFMNAGQVCIAPTRFLVQEGVYEEFVDQFVKAAGSIKVGNGLEEDTRMGPLVHDRRPGAVGDMIDDARKQGADVRLGGKAADGPGYFFEPTVLTNLTPEMKIMNEEPFGPVAVFNTFKDTDEAIAEANRLPYGLAAYAFTSSMKTAHRLGQEIEAGMISINHLGLALPETPFGGVKDSGYGSEGGSEAIESYLETRFVTTAAI</sequence>
<comment type="caution">
    <text evidence="4">The sequence shown here is derived from an EMBL/GenBank/DDBJ whole genome shotgun (WGS) entry which is preliminary data.</text>
</comment>
<dbReference type="Pfam" id="PF00171">
    <property type="entry name" value="Aldedh"/>
    <property type="match status" value="1"/>
</dbReference>
<name>A0ABV7EJ20_9GAMM</name>
<dbReference type="Gene3D" id="3.40.605.10">
    <property type="entry name" value="Aldehyde Dehydrogenase, Chain A, domain 1"/>
    <property type="match status" value="1"/>
</dbReference>
<evidence type="ECO:0000256" key="1">
    <source>
        <dbReference type="ARBA" id="ARBA00009986"/>
    </source>
</evidence>
<dbReference type="InterPro" id="IPR016163">
    <property type="entry name" value="Ald_DH_C"/>
</dbReference>
<keyword evidence="2 4" id="KW-0560">Oxidoreductase</keyword>
<dbReference type="InterPro" id="IPR015590">
    <property type="entry name" value="Aldehyde_DH_dom"/>
</dbReference>
<protein>
    <submittedName>
        <fullName evidence="4">NAD-dependent succinate-semialdehyde dehydrogenase</fullName>
        <ecNumber evidence="4">1.2.1.-</ecNumber>
    </submittedName>
</protein>
<dbReference type="EC" id="1.2.1.-" evidence="4"/>
<dbReference type="Gene3D" id="3.40.309.10">
    <property type="entry name" value="Aldehyde Dehydrogenase, Chain A, domain 2"/>
    <property type="match status" value="1"/>
</dbReference>
<dbReference type="SUPFAM" id="SSF53720">
    <property type="entry name" value="ALDH-like"/>
    <property type="match status" value="1"/>
</dbReference>
<reference evidence="5" key="1">
    <citation type="journal article" date="2019" name="Int. J. Syst. Evol. Microbiol.">
        <title>The Global Catalogue of Microorganisms (GCM) 10K type strain sequencing project: providing services to taxonomists for standard genome sequencing and annotation.</title>
        <authorList>
            <consortium name="The Broad Institute Genomics Platform"/>
            <consortium name="The Broad Institute Genome Sequencing Center for Infectious Disease"/>
            <person name="Wu L."/>
            <person name="Ma J."/>
        </authorList>
    </citation>
    <scope>NUCLEOTIDE SEQUENCE [LARGE SCALE GENOMIC DNA]</scope>
    <source>
        <strain evidence="5">KCTC 52640</strain>
    </source>
</reference>
<dbReference type="InterPro" id="IPR050740">
    <property type="entry name" value="Aldehyde_DH_Superfamily"/>
</dbReference>